<evidence type="ECO:0000256" key="5">
    <source>
        <dbReference type="ARBA" id="ARBA00022725"/>
    </source>
</evidence>
<feature type="transmembrane region" description="Helical" evidence="10">
    <location>
        <begin position="108"/>
        <end position="130"/>
    </location>
</feature>
<dbReference type="PANTHER" id="PTHR21137:SF35">
    <property type="entry name" value="ODORANT RECEPTOR 19A-RELATED"/>
    <property type="match status" value="1"/>
</dbReference>
<keyword evidence="8 10" id="KW-0675">Receptor</keyword>
<evidence type="ECO:0000256" key="4">
    <source>
        <dbReference type="ARBA" id="ARBA00022692"/>
    </source>
</evidence>
<evidence type="ECO:0000256" key="7">
    <source>
        <dbReference type="ARBA" id="ARBA00023136"/>
    </source>
</evidence>
<dbReference type="GO" id="GO:0007165">
    <property type="term" value="P:signal transduction"/>
    <property type="evidence" value="ECO:0007669"/>
    <property type="project" value="UniProtKB-KW"/>
</dbReference>
<organism evidence="11 12">
    <name type="scientific">Polypedilum vanderplanki</name>
    <name type="common">Sleeping chironomid midge</name>
    <dbReference type="NCBI Taxonomy" id="319348"/>
    <lineage>
        <taxon>Eukaryota</taxon>
        <taxon>Metazoa</taxon>
        <taxon>Ecdysozoa</taxon>
        <taxon>Arthropoda</taxon>
        <taxon>Hexapoda</taxon>
        <taxon>Insecta</taxon>
        <taxon>Pterygota</taxon>
        <taxon>Neoptera</taxon>
        <taxon>Endopterygota</taxon>
        <taxon>Diptera</taxon>
        <taxon>Nematocera</taxon>
        <taxon>Chironomoidea</taxon>
        <taxon>Chironomidae</taxon>
        <taxon>Chironominae</taxon>
        <taxon>Polypedilum</taxon>
        <taxon>Polypedilum</taxon>
    </lineage>
</organism>
<keyword evidence="5 10" id="KW-0552">Olfaction</keyword>
<keyword evidence="9 10" id="KW-0807">Transducer</keyword>
<feature type="transmembrane region" description="Helical" evidence="10">
    <location>
        <begin position="263"/>
        <end position="284"/>
    </location>
</feature>
<name>A0A9J6C9S4_POLVA</name>
<evidence type="ECO:0000256" key="3">
    <source>
        <dbReference type="ARBA" id="ARBA00022606"/>
    </source>
</evidence>
<keyword evidence="12" id="KW-1185">Reference proteome</keyword>
<keyword evidence="2" id="KW-1003">Cell membrane</keyword>
<evidence type="ECO:0000313" key="11">
    <source>
        <dbReference type="EMBL" id="KAG5678802.1"/>
    </source>
</evidence>
<proteinExistence type="inferred from homology"/>
<dbReference type="EMBL" id="JADBJN010000002">
    <property type="protein sequence ID" value="KAG5678802.1"/>
    <property type="molecule type" value="Genomic_DNA"/>
</dbReference>
<evidence type="ECO:0000256" key="6">
    <source>
        <dbReference type="ARBA" id="ARBA00022989"/>
    </source>
</evidence>
<keyword evidence="7 10" id="KW-0472">Membrane</keyword>
<evidence type="ECO:0000256" key="1">
    <source>
        <dbReference type="ARBA" id="ARBA00004651"/>
    </source>
</evidence>
<comment type="caution">
    <text evidence="10">Lacks conserved residue(s) required for the propagation of feature annotation.</text>
</comment>
<dbReference type="PANTHER" id="PTHR21137">
    <property type="entry name" value="ODORANT RECEPTOR"/>
    <property type="match status" value="1"/>
</dbReference>
<comment type="similarity">
    <text evidence="10">Belongs to the insect chemoreceptor superfamily. Heteromeric odorant receptor channel (TC 1.A.69) family.</text>
</comment>
<evidence type="ECO:0000313" key="12">
    <source>
        <dbReference type="Proteomes" id="UP001107558"/>
    </source>
</evidence>
<dbReference type="Proteomes" id="UP001107558">
    <property type="component" value="Chromosome 2"/>
</dbReference>
<evidence type="ECO:0000256" key="10">
    <source>
        <dbReference type="RuleBase" id="RU351113"/>
    </source>
</evidence>
<dbReference type="GO" id="GO:0005886">
    <property type="term" value="C:plasma membrane"/>
    <property type="evidence" value="ECO:0007669"/>
    <property type="project" value="UniProtKB-SubCell"/>
</dbReference>
<reference evidence="11" key="1">
    <citation type="submission" date="2021-03" db="EMBL/GenBank/DDBJ databases">
        <title>Chromosome level genome of the anhydrobiotic midge Polypedilum vanderplanki.</title>
        <authorList>
            <person name="Yoshida Y."/>
            <person name="Kikawada T."/>
            <person name="Gusev O."/>
        </authorList>
    </citation>
    <scope>NUCLEOTIDE SEQUENCE</scope>
    <source>
        <strain evidence="11">NIAS01</strain>
        <tissue evidence="11">Whole body or cell culture</tissue>
    </source>
</reference>
<evidence type="ECO:0000256" key="9">
    <source>
        <dbReference type="ARBA" id="ARBA00023224"/>
    </source>
</evidence>
<dbReference type="InterPro" id="IPR004117">
    <property type="entry name" value="7tm6_olfct_rcpt"/>
</dbReference>
<dbReference type="GO" id="GO:0004984">
    <property type="term" value="F:olfactory receptor activity"/>
    <property type="evidence" value="ECO:0007669"/>
    <property type="project" value="InterPro"/>
</dbReference>
<protein>
    <recommendedName>
        <fullName evidence="10">Odorant receptor</fullName>
    </recommendedName>
</protein>
<dbReference type="AlphaFoldDB" id="A0A9J6C9S4"/>
<accession>A0A9J6C9S4</accession>
<sequence length="386" mass="45055">MFLDGVNYHPRHAALIFLGIAMQPLFFYRIYKYLSSSKIGHICCLLTAEGLTLTMLFRGLIRFVRNEELNVKEIMESVEKIFKRDEHNPKYRLILENRLKLSDLVVNLLLKAILVLFCFFNIISWIISSYSTEFILAVPIYSPFIDPDTLSAALIAILSLIIYVVLMSIEMVYVFSTLQTISMMDVYCMKIKDFGVKLVKSKTEENTVKKSFLLIQTSKVIRKQIKINKEKPKIEEQLIELIKNFKVYDEYLKIVFDYIQYPAFYVMSMNALAIGLSGLTTIYYSKVIEGLLALYHFVEVFIPCVQDTVIANQKEKLLNALWDFPWYELSNSKQKIFLQFMHLCQNSKEFEILIIDELNMELFTDIMNAAYSCVLFLSNFLNLNEH</sequence>
<comment type="caution">
    <text evidence="11">The sequence shown here is derived from an EMBL/GenBank/DDBJ whole genome shotgun (WGS) entry which is preliminary data.</text>
</comment>
<feature type="transmembrane region" description="Helical" evidence="10">
    <location>
        <begin position="12"/>
        <end position="31"/>
    </location>
</feature>
<comment type="subcellular location">
    <subcellularLocation>
        <location evidence="1 10">Cell membrane</location>
        <topology evidence="1 10">Multi-pass membrane protein</topology>
    </subcellularLocation>
</comment>
<gene>
    <name evidence="11" type="ORF">PVAND_008436</name>
</gene>
<keyword evidence="3 10" id="KW-0716">Sensory transduction</keyword>
<evidence type="ECO:0000256" key="8">
    <source>
        <dbReference type="ARBA" id="ARBA00023170"/>
    </source>
</evidence>
<keyword evidence="4 10" id="KW-0812">Transmembrane</keyword>
<dbReference type="Pfam" id="PF02949">
    <property type="entry name" value="7tm_6"/>
    <property type="match status" value="1"/>
</dbReference>
<keyword evidence="6 10" id="KW-1133">Transmembrane helix</keyword>
<evidence type="ECO:0000256" key="2">
    <source>
        <dbReference type="ARBA" id="ARBA00022475"/>
    </source>
</evidence>
<dbReference type="OrthoDB" id="7964808at2759"/>
<feature type="transmembrane region" description="Helical" evidence="10">
    <location>
        <begin position="150"/>
        <end position="175"/>
    </location>
</feature>
<dbReference type="GO" id="GO:0005549">
    <property type="term" value="F:odorant binding"/>
    <property type="evidence" value="ECO:0007669"/>
    <property type="project" value="InterPro"/>
</dbReference>